<dbReference type="Pfam" id="PF10237">
    <property type="entry name" value="N6-adenineMlase"/>
    <property type="match status" value="1"/>
</dbReference>
<accession>A0A2J6RV65</accession>
<comment type="function">
    <text evidence="5">S-adenosyl-L-methionine-dependent protein-lysine N-methyltransferase that trimethylates elongation factor 1-alpha at 'Lys-79'.</text>
</comment>
<comment type="similarity">
    <text evidence="5">Belongs to the class I-like SAM-binding methyltransferase superfamily. EFM5 family.</text>
</comment>
<evidence type="ECO:0000256" key="1">
    <source>
        <dbReference type="ARBA" id="ARBA00004496"/>
    </source>
</evidence>
<dbReference type="HAMAP" id="MF_03187">
    <property type="entry name" value="Methyltr_EFM5"/>
    <property type="match status" value="1"/>
</dbReference>
<dbReference type="GO" id="GO:0005737">
    <property type="term" value="C:cytoplasm"/>
    <property type="evidence" value="ECO:0007669"/>
    <property type="project" value="UniProtKB-SubCell"/>
</dbReference>
<dbReference type="PANTHER" id="PTHR13200:SF0">
    <property type="entry name" value="EEF1A LYSINE METHYLTRANSFERASE 1"/>
    <property type="match status" value="1"/>
</dbReference>
<keyword evidence="7" id="KW-1185">Reference proteome</keyword>
<dbReference type="InterPro" id="IPR041370">
    <property type="entry name" value="Mlase_EEF1AKMT1/ZCCHC4"/>
</dbReference>
<proteinExistence type="inferred from homology"/>
<dbReference type="InterPro" id="IPR019369">
    <property type="entry name" value="Efm5/EEF1AKMT1"/>
</dbReference>
<dbReference type="GO" id="GO:0016279">
    <property type="term" value="F:protein-lysine N-methyltransferase activity"/>
    <property type="evidence" value="ECO:0007669"/>
    <property type="project" value="UniProtKB-UniRule"/>
</dbReference>
<evidence type="ECO:0000313" key="7">
    <source>
        <dbReference type="Proteomes" id="UP000235786"/>
    </source>
</evidence>
<protein>
    <recommendedName>
        <fullName evidence="5">Protein-lysine N-methyltransferase EFM5</fullName>
        <ecNumber evidence="5">2.1.1.-</ecNumber>
    </recommendedName>
    <alternativeName>
        <fullName evidence="5">Elongation factor methyltransferase 5</fullName>
    </alternativeName>
</protein>
<dbReference type="OrthoDB" id="206354at2759"/>
<keyword evidence="2 5" id="KW-0963">Cytoplasm</keyword>
<dbReference type="EMBL" id="KZ613943">
    <property type="protein sequence ID" value="PMD42409.1"/>
    <property type="molecule type" value="Genomic_DNA"/>
</dbReference>
<keyword evidence="4 5" id="KW-0808">Transferase</keyword>
<gene>
    <name evidence="5" type="primary">EFM5</name>
    <name evidence="6" type="ORF">L207DRAFT_510627</name>
</gene>
<evidence type="ECO:0000256" key="3">
    <source>
        <dbReference type="ARBA" id="ARBA00022603"/>
    </source>
</evidence>
<dbReference type="STRING" id="1149755.A0A2J6RV65"/>
<evidence type="ECO:0000256" key="4">
    <source>
        <dbReference type="ARBA" id="ARBA00022679"/>
    </source>
</evidence>
<name>A0A2J6RV65_HYAVF</name>
<sequence length="249" mass="28181">MVESDEDEAPALSSSTLDALKEFYADRDARLKQFEDLKNVAEVNASGNAPLTMDAFAEDWNESQFWYSDETAKTLAEELLRGADGKKTIAVVSAPSVFVQLKNLLAESGKNATEKPRLYLLEFDRRFEVFPEFVYFDFNDPLSLPPVMKANIDHIICDPPFLSEDCQTKAAMTVRWLSRSWGADSPATDSRLIVCTGERMETLINKLYRPQGISTTTFEPIHSKGLSNEFFCYANFECDHWKWKGKNGS</sequence>
<dbReference type="PANTHER" id="PTHR13200">
    <property type="entry name" value="EEF1A LYSINE METHYLTRANSFERASE 1"/>
    <property type="match status" value="1"/>
</dbReference>
<dbReference type="Proteomes" id="UP000235786">
    <property type="component" value="Unassembled WGS sequence"/>
</dbReference>
<keyword evidence="3 5" id="KW-0489">Methyltransferase</keyword>
<dbReference type="GO" id="GO:0032259">
    <property type="term" value="P:methylation"/>
    <property type="evidence" value="ECO:0007669"/>
    <property type="project" value="UniProtKB-KW"/>
</dbReference>
<reference evidence="6 7" key="1">
    <citation type="submission" date="2016-04" db="EMBL/GenBank/DDBJ databases">
        <title>A degradative enzymes factory behind the ericoid mycorrhizal symbiosis.</title>
        <authorList>
            <consortium name="DOE Joint Genome Institute"/>
            <person name="Martino E."/>
            <person name="Morin E."/>
            <person name="Grelet G."/>
            <person name="Kuo A."/>
            <person name="Kohler A."/>
            <person name="Daghino S."/>
            <person name="Barry K."/>
            <person name="Choi C."/>
            <person name="Cichocki N."/>
            <person name="Clum A."/>
            <person name="Copeland A."/>
            <person name="Hainaut M."/>
            <person name="Haridas S."/>
            <person name="Labutti K."/>
            <person name="Lindquist E."/>
            <person name="Lipzen A."/>
            <person name="Khouja H.-R."/>
            <person name="Murat C."/>
            <person name="Ohm R."/>
            <person name="Olson A."/>
            <person name="Spatafora J."/>
            <person name="Veneault-Fourrey C."/>
            <person name="Henrissat B."/>
            <person name="Grigoriev I."/>
            <person name="Martin F."/>
            <person name="Perotto S."/>
        </authorList>
    </citation>
    <scope>NUCLEOTIDE SEQUENCE [LARGE SCALE GENOMIC DNA]</scope>
    <source>
        <strain evidence="6 7">F</strain>
    </source>
</reference>
<comment type="subcellular location">
    <subcellularLocation>
        <location evidence="1 5">Cytoplasm</location>
    </subcellularLocation>
</comment>
<evidence type="ECO:0000256" key="2">
    <source>
        <dbReference type="ARBA" id="ARBA00022490"/>
    </source>
</evidence>
<dbReference type="EC" id="2.1.1.-" evidence="5"/>
<organism evidence="6 7">
    <name type="scientific">Hyaloscypha variabilis (strain UAMH 11265 / GT02V1 / F)</name>
    <name type="common">Meliniomyces variabilis</name>
    <dbReference type="NCBI Taxonomy" id="1149755"/>
    <lineage>
        <taxon>Eukaryota</taxon>
        <taxon>Fungi</taxon>
        <taxon>Dikarya</taxon>
        <taxon>Ascomycota</taxon>
        <taxon>Pezizomycotina</taxon>
        <taxon>Leotiomycetes</taxon>
        <taxon>Helotiales</taxon>
        <taxon>Hyaloscyphaceae</taxon>
        <taxon>Hyaloscypha</taxon>
        <taxon>Hyaloscypha variabilis</taxon>
    </lineage>
</organism>
<evidence type="ECO:0000256" key="5">
    <source>
        <dbReference type="HAMAP-Rule" id="MF_03187"/>
    </source>
</evidence>
<evidence type="ECO:0000313" key="6">
    <source>
        <dbReference type="EMBL" id="PMD42409.1"/>
    </source>
</evidence>
<dbReference type="AlphaFoldDB" id="A0A2J6RV65"/>